<name>A0ABD0YBH2_9HEMI</name>
<dbReference type="EMBL" id="JBFDAA010000010">
    <property type="protein sequence ID" value="KAL1124681.1"/>
    <property type="molecule type" value="Genomic_DNA"/>
</dbReference>
<protein>
    <submittedName>
        <fullName evidence="2">Uncharacterized protein</fullName>
    </submittedName>
</protein>
<evidence type="ECO:0000256" key="1">
    <source>
        <dbReference type="SAM" id="MobiDB-lite"/>
    </source>
</evidence>
<accession>A0ABD0YBH2</accession>
<keyword evidence="3" id="KW-1185">Reference proteome</keyword>
<gene>
    <name evidence="2" type="ORF">AAG570_001305</name>
</gene>
<evidence type="ECO:0000313" key="3">
    <source>
        <dbReference type="Proteomes" id="UP001558652"/>
    </source>
</evidence>
<dbReference type="AlphaFoldDB" id="A0ABD0YBH2"/>
<feature type="compositionally biased region" description="Polar residues" evidence="1">
    <location>
        <begin position="87"/>
        <end position="112"/>
    </location>
</feature>
<dbReference type="Proteomes" id="UP001558652">
    <property type="component" value="Unassembled WGS sequence"/>
</dbReference>
<sequence>MELNVCQRYCKRVCKSCVLFCFRWFKHISDAAEAYKQRDGKHRRPEPSSIPANVDLDTSDTSVHDKTKDNDDSTEGNSSEILPPPRSNGQEDSSSPNSDSTPLPSNESTPQASPAPHTPEPASAAIKLGNVVVAGDGGQRRIEESLRLTTETALIEPSEVLISQRDVLTAEPVLTPLEKLRRKDEDIRRGLLEKQALVAHILHVPQEEFETIADLAGEPAVDKEATEVILAAVDQGIYFIRMLNLRKYVYYYQKQFIIDLF</sequence>
<evidence type="ECO:0000313" key="2">
    <source>
        <dbReference type="EMBL" id="KAL1124681.1"/>
    </source>
</evidence>
<dbReference type="PANTHER" id="PTHR45872">
    <property type="entry name" value="RHO GUANINE NUCLEOTIDE EXCHANGE FACTOR 2, ISOFORM D"/>
    <property type="match status" value="1"/>
</dbReference>
<feature type="region of interest" description="Disordered" evidence="1">
    <location>
        <begin position="35"/>
        <end position="122"/>
    </location>
</feature>
<comment type="caution">
    <text evidence="2">The sequence shown here is derived from an EMBL/GenBank/DDBJ whole genome shotgun (WGS) entry which is preliminary data.</text>
</comment>
<organism evidence="2 3">
    <name type="scientific">Ranatra chinensis</name>
    <dbReference type="NCBI Taxonomy" id="642074"/>
    <lineage>
        <taxon>Eukaryota</taxon>
        <taxon>Metazoa</taxon>
        <taxon>Ecdysozoa</taxon>
        <taxon>Arthropoda</taxon>
        <taxon>Hexapoda</taxon>
        <taxon>Insecta</taxon>
        <taxon>Pterygota</taxon>
        <taxon>Neoptera</taxon>
        <taxon>Paraneoptera</taxon>
        <taxon>Hemiptera</taxon>
        <taxon>Heteroptera</taxon>
        <taxon>Panheteroptera</taxon>
        <taxon>Nepomorpha</taxon>
        <taxon>Nepidae</taxon>
        <taxon>Ranatrinae</taxon>
        <taxon>Ranatra</taxon>
    </lineage>
</organism>
<dbReference type="PANTHER" id="PTHR45872:SF2">
    <property type="entry name" value="RHO GUANINE NUCLEOTIDE EXCHANGE FACTOR 2, ISOFORM D"/>
    <property type="match status" value="1"/>
</dbReference>
<reference evidence="2 3" key="1">
    <citation type="submission" date="2024-07" db="EMBL/GenBank/DDBJ databases">
        <title>Chromosome-level genome assembly of the water stick insect Ranatra chinensis (Heteroptera: Nepidae).</title>
        <authorList>
            <person name="Liu X."/>
        </authorList>
    </citation>
    <scope>NUCLEOTIDE SEQUENCE [LARGE SCALE GENOMIC DNA]</scope>
    <source>
        <strain evidence="2">Cailab_2021Rc</strain>
        <tissue evidence="2">Muscle</tissue>
    </source>
</reference>
<proteinExistence type="predicted"/>
<feature type="compositionally biased region" description="Basic and acidic residues" evidence="1">
    <location>
        <begin position="62"/>
        <end position="71"/>
    </location>
</feature>